<evidence type="ECO:0000313" key="5">
    <source>
        <dbReference type="EMBL" id="TMQ68345.1"/>
    </source>
</evidence>
<evidence type="ECO:0000256" key="1">
    <source>
        <dbReference type="ARBA" id="ARBA00022432"/>
    </source>
</evidence>
<dbReference type="InterPro" id="IPR046348">
    <property type="entry name" value="SIS_dom_sf"/>
</dbReference>
<dbReference type="GO" id="GO:0006096">
    <property type="term" value="P:glycolytic process"/>
    <property type="evidence" value="ECO:0007669"/>
    <property type="project" value="UniProtKB-UniPathway"/>
</dbReference>
<dbReference type="Proteomes" id="UP000316609">
    <property type="component" value="Unassembled WGS sequence"/>
</dbReference>
<keyword evidence="3 4" id="KW-0413">Isomerase</keyword>
<dbReference type="GO" id="GO:0051156">
    <property type="term" value="P:glucose 6-phosphate metabolic process"/>
    <property type="evidence" value="ECO:0007669"/>
    <property type="project" value="TreeGrafter"/>
</dbReference>
<dbReference type="GO" id="GO:0048029">
    <property type="term" value="F:monosaccharide binding"/>
    <property type="evidence" value="ECO:0007669"/>
    <property type="project" value="TreeGrafter"/>
</dbReference>
<accession>A0A538TXH9</accession>
<reference evidence="5 6" key="1">
    <citation type="journal article" date="2019" name="Nat. Microbiol.">
        <title>Mediterranean grassland soil C-N compound turnover is dependent on rainfall and depth, and is mediated by genomically divergent microorganisms.</title>
        <authorList>
            <person name="Diamond S."/>
            <person name="Andeer P.F."/>
            <person name="Li Z."/>
            <person name="Crits-Christoph A."/>
            <person name="Burstein D."/>
            <person name="Anantharaman K."/>
            <person name="Lane K.R."/>
            <person name="Thomas B.C."/>
            <person name="Pan C."/>
            <person name="Northen T.R."/>
            <person name="Banfield J.F."/>
        </authorList>
    </citation>
    <scope>NUCLEOTIDE SEQUENCE [LARGE SCALE GENOMIC DNA]</scope>
    <source>
        <strain evidence="5">WS_8</strain>
    </source>
</reference>
<comment type="pathway">
    <text evidence="4">Carbohydrate degradation; glycolysis; D-glyceraldehyde 3-phosphate and glycerone phosphate from D-glucose: step 2/4.</text>
</comment>
<dbReference type="EC" id="5.3.1.9" evidence="4"/>
<dbReference type="EMBL" id="VBOY01000011">
    <property type="protein sequence ID" value="TMQ68345.1"/>
    <property type="molecule type" value="Genomic_DNA"/>
</dbReference>
<dbReference type="PROSITE" id="PS51463">
    <property type="entry name" value="P_GLUCOSE_ISOMERASE_3"/>
    <property type="match status" value="1"/>
</dbReference>
<protein>
    <recommendedName>
        <fullName evidence="4">Glucose-6-phosphate isomerase</fullName>
        <ecNumber evidence="4">5.3.1.9</ecNumber>
    </recommendedName>
</protein>
<organism evidence="5 6">
    <name type="scientific">Eiseniibacteriota bacterium</name>
    <dbReference type="NCBI Taxonomy" id="2212470"/>
    <lineage>
        <taxon>Bacteria</taxon>
        <taxon>Candidatus Eiseniibacteriota</taxon>
    </lineage>
</organism>
<dbReference type="AlphaFoldDB" id="A0A538TXH9"/>
<sequence>MSRVGITLPAGPTQALEARLQHLDRDHFARRLSDRDPTLWGADPARQQVAARRLGWLTAPATMKAQAPALRAFRDECAAERLDQAILIGMGGSSLAPEVLRDTFGMNTHPASGGEARATSASSRSSLTVLDTTSPDEVGAALAAHDPLRTLCIVSSKSGSTIEVSSLEKCCYEWARAARGDTVGRGFVAVTDPGTALERLASDRGYRHTFSGDPDIGGRYSALSPFGLVPAAWMGIDLDRLLDGAQGEIDTLTGAARADRIEGVRLGAALGELALAGSDKVTLLLGPGLEALGPWVEQLLAESTGKEGRGLIPVIQEPPDPAAQAGADRLFVAVSLDRHDRSLTARLDSLARAGHPVLEWTRSSALDLGAEFVRWEIATAVAGAVLDVDPFDEPNVAEAKRETHALLETFAARGALPERAVAARAGGVEAVVPAALSESLGMPAKDGDPGSCVRALLSLARPGDYVALLAFLPRTRPIVTRLERLRQVIGRLTRHATTLGYGPRYLHSTGQLHKGGPNTGIFLQLTCDEDERAIPGERYGLGTLRRAQADGDLDVLARHERRALRVHLGRAAEDGLVRLAAALEATREIHSA</sequence>
<comment type="similarity">
    <text evidence="4">Belongs to the GPI family.</text>
</comment>
<dbReference type="UniPathway" id="UPA00109">
    <property type="reaction ID" value="UER00181"/>
</dbReference>
<dbReference type="GO" id="GO:0005829">
    <property type="term" value="C:cytosol"/>
    <property type="evidence" value="ECO:0007669"/>
    <property type="project" value="TreeGrafter"/>
</dbReference>
<comment type="caution">
    <text evidence="5">The sequence shown here is derived from an EMBL/GenBank/DDBJ whole genome shotgun (WGS) entry which is preliminary data.</text>
</comment>
<gene>
    <name evidence="5" type="ORF">E6K78_01420</name>
</gene>
<evidence type="ECO:0000313" key="6">
    <source>
        <dbReference type="Proteomes" id="UP000316609"/>
    </source>
</evidence>
<dbReference type="Pfam" id="PF00342">
    <property type="entry name" value="PGI"/>
    <property type="match status" value="1"/>
</dbReference>
<proteinExistence type="inferred from homology"/>
<keyword evidence="1 4" id="KW-0312">Gluconeogenesis</keyword>
<dbReference type="GO" id="GO:0006094">
    <property type="term" value="P:gluconeogenesis"/>
    <property type="evidence" value="ECO:0007669"/>
    <property type="project" value="UniProtKB-KW"/>
</dbReference>
<dbReference type="SUPFAM" id="SSF53697">
    <property type="entry name" value="SIS domain"/>
    <property type="match status" value="1"/>
</dbReference>
<dbReference type="PANTHER" id="PTHR11469">
    <property type="entry name" value="GLUCOSE-6-PHOSPHATE ISOMERASE"/>
    <property type="match status" value="1"/>
</dbReference>
<dbReference type="InterPro" id="IPR001672">
    <property type="entry name" value="G6P_Isomerase"/>
</dbReference>
<dbReference type="GO" id="GO:0004347">
    <property type="term" value="F:glucose-6-phosphate isomerase activity"/>
    <property type="evidence" value="ECO:0007669"/>
    <property type="project" value="UniProtKB-EC"/>
</dbReference>
<dbReference type="Gene3D" id="3.40.50.10490">
    <property type="entry name" value="Glucose-6-phosphate isomerase like protein, domain 1"/>
    <property type="match status" value="2"/>
</dbReference>
<evidence type="ECO:0000256" key="3">
    <source>
        <dbReference type="ARBA" id="ARBA00023235"/>
    </source>
</evidence>
<comment type="catalytic activity">
    <reaction evidence="4">
        <text>alpha-D-glucose 6-phosphate = beta-D-fructose 6-phosphate</text>
        <dbReference type="Rhea" id="RHEA:11816"/>
        <dbReference type="ChEBI" id="CHEBI:57634"/>
        <dbReference type="ChEBI" id="CHEBI:58225"/>
        <dbReference type="EC" id="5.3.1.9"/>
    </reaction>
</comment>
<dbReference type="GO" id="GO:0097367">
    <property type="term" value="F:carbohydrate derivative binding"/>
    <property type="evidence" value="ECO:0007669"/>
    <property type="project" value="InterPro"/>
</dbReference>
<evidence type="ECO:0000256" key="2">
    <source>
        <dbReference type="ARBA" id="ARBA00023152"/>
    </source>
</evidence>
<name>A0A538TXH9_UNCEI</name>
<keyword evidence="2 4" id="KW-0324">Glycolysis</keyword>
<dbReference type="PANTHER" id="PTHR11469:SF1">
    <property type="entry name" value="GLUCOSE-6-PHOSPHATE ISOMERASE"/>
    <property type="match status" value="1"/>
</dbReference>
<evidence type="ECO:0000256" key="4">
    <source>
        <dbReference type="RuleBase" id="RU000612"/>
    </source>
</evidence>
<dbReference type="PRINTS" id="PR00662">
    <property type="entry name" value="G6PISOMERASE"/>
</dbReference>